<evidence type="ECO:0000313" key="1">
    <source>
        <dbReference type="EMBL" id="MCD1294078.1"/>
    </source>
</evidence>
<dbReference type="RefSeq" id="WP_230740705.1">
    <property type="nucleotide sequence ID" value="NZ_PGCK01000002.1"/>
</dbReference>
<comment type="caution">
    <text evidence="1">The sequence shown here is derived from an EMBL/GenBank/DDBJ whole genome shotgun (WGS) entry which is preliminary data.</text>
</comment>
<organism evidence="1 2">
    <name type="scientific">Methanooceanicella nereidis</name>
    <dbReference type="NCBI Taxonomy" id="2052831"/>
    <lineage>
        <taxon>Archaea</taxon>
        <taxon>Methanobacteriati</taxon>
        <taxon>Methanobacteriota</taxon>
        <taxon>Stenosarchaea group</taxon>
        <taxon>Methanomicrobia</taxon>
        <taxon>Methanocellales</taxon>
        <taxon>Methanocellaceae</taxon>
        <taxon>Methanooceanicella</taxon>
    </lineage>
</organism>
<dbReference type="EMBL" id="PGCK01000002">
    <property type="protein sequence ID" value="MCD1294078.1"/>
    <property type="molecule type" value="Genomic_DNA"/>
</dbReference>
<proteinExistence type="predicted"/>
<dbReference type="PROSITE" id="PS51257">
    <property type="entry name" value="PROKAR_LIPOPROTEIN"/>
    <property type="match status" value="1"/>
</dbReference>
<keyword evidence="2" id="KW-1185">Reference proteome</keyword>
<reference evidence="1 2" key="1">
    <citation type="submission" date="2017-11" db="EMBL/GenBank/DDBJ databases">
        <title>Isolation and Characterization of Family Methanocellaceae Species from Potential Methane Hydrate Area Offshore Southwestern Taiwan.</title>
        <authorList>
            <person name="Zhang W.-L."/>
            <person name="Chen W.-C."/>
            <person name="Lai M.-C."/>
            <person name="Chen S.-C."/>
        </authorList>
    </citation>
    <scope>NUCLEOTIDE SEQUENCE [LARGE SCALE GENOMIC DNA]</scope>
    <source>
        <strain evidence="1 2">CWC-04</strain>
    </source>
</reference>
<sequence length="168" mass="19095">MKPKTIAFMIILSIIMTSGCTFSSQDTGESGDTGIRYVEEYCQGLEHHLSAKEYFDAGTDLWDSGDLDRAIDQYQESKREYSIAGAHYMKMKDHASEWNELNFAESLTMYTDTMINASNCFILAGNEYRENDETAGDQYFMDGQRLVSQSSVMLNRSLELIPEWLKGS</sequence>
<evidence type="ECO:0000313" key="2">
    <source>
        <dbReference type="Proteomes" id="UP001320159"/>
    </source>
</evidence>
<dbReference type="Proteomes" id="UP001320159">
    <property type="component" value="Unassembled WGS sequence"/>
</dbReference>
<protein>
    <submittedName>
        <fullName evidence="1">Uncharacterized protein</fullName>
    </submittedName>
</protein>
<accession>A0AAP2RB09</accession>
<gene>
    <name evidence="1" type="ORF">CUJ83_03595</name>
</gene>
<dbReference type="AlphaFoldDB" id="A0AAP2RB09"/>
<name>A0AAP2RB09_9EURY</name>